<dbReference type="EMBL" id="CP107006">
    <property type="protein sequence ID" value="UYQ94872.1"/>
    <property type="molecule type" value="Genomic_DNA"/>
</dbReference>
<organism evidence="4 5">
    <name type="scientific">Chitinophaga horti</name>
    <dbReference type="NCBI Taxonomy" id="2920382"/>
    <lineage>
        <taxon>Bacteria</taxon>
        <taxon>Pseudomonadati</taxon>
        <taxon>Bacteroidota</taxon>
        <taxon>Chitinophagia</taxon>
        <taxon>Chitinophagales</taxon>
        <taxon>Chitinophagaceae</taxon>
        <taxon>Chitinophaga</taxon>
    </lineage>
</organism>
<sequence>MRLRHLTLVLGCYFLPAALYAQPPAFPGAEGFGKHTTGGRGGAVYTVTNLADDGPGSLREALNKKGARTIVFAVSGTVALESTLEIKQGDVTLAGQSAPGDGICIRNYPVEIEADNVIVRYLRFRMGDVAKKEGDAFGGRNRRQIMIDHCSISWGTDECASFYRNREFTMQWCIIAESLNHSVHVKGDHGYGGIWGGEGASFHHNLLASHKSRMPRFSGSASTQNPEDELVDFRNNVVFNWGINSSYGGERGRYNVVNNYYRPGPATQSRRKACIVNPSAPYGQFYVNGNVMHGNAVVTKNNWNGGVDCEQPDSARALKAFTVANIPVETAEKAYERVLACAGASLRRDAADKRIVADVRSGQPTTGKNGLIDTQADVAGWPELGAATALTDTDGDGMPDNWERKHGLDPNNAEDGKGVKLDKVYTNLEVYLNGLVK</sequence>
<dbReference type="RefSeq" id="WP_264282694.1">
    <property type="nucleotide sequence ID" value="NZ_CP107006.1"/>
</dbReference>
<dbReference type="PANTHER" id="PTHR42970:SF1">
    <property type="entry name" value="PECTATE LYASE C-RELATED"/>
    <property type="match status" value="1"/>
</dbReference>
<proteinExistence type="predicted"/>
<keyword evidence="2" id="KW-0325">Glycoprotein</keyword>
<evidence type="ECO:0000313" key="5">
    <source>
        <dbReference type="Proteomes" id="UP001162741"/>
    </source>
</evidence>
<gene>
    <name evidence="4" type="ORF">MKQ68_07170</name>
</gene>
<feature type="chain" id="PRO_5045268327" evidence="3">
    <location>
        <begin position="22"/>
        <end position="437"/>
    </location>
</feature>
<keyword evidence="5" id="KW-1185">Reference proteome</keyword>
<name>A0ABY6J5H4_9BACT</name>
<reference evidence="4" key="1">
    <citation type="submission" date="2022-10" db="EMBL/GenBank/DDBJ databases">
        <title>Chitinophaga sp. nov., isolated from soil.</title>
        <authorList>
            <person name="Jeon C.O."/>
        </authorList>
    </citation>
    <scope>NUCLEOTIDE SEQUENCE</scope>
    <source>
        <strain evidence="4">R8</strain>
    </source>
</reference>
<dbReference type="PANTHER" id="PTHR42970">
    <property type="entry name" value="PECTATE LYASE C-RELATED"/>
    <property type="match status" value="1"/>
</dbReference>
<keyword evidence="3" id="KW-0732">Signal</keyword>
<dbReference type="Gene3D" id="2.160.20.10">
    <property type="entry name" value="Single-stranded right-handed beta-helix, Pectin lyase-like"/>
    <property type="match status" value="1"/>
</dbReference>
<keyword evidence="4" id="KW-0456">Lyase</keyword>
<dbReference type="InterPro" id="IPR011050">
    <property type="entry name" value="Pectin_lyase_fold/virulence"/>
</dbReference>
<dbReference type="Proteomes" id="UP001162741">
    <property type="component" value="Chromosome"/>
</dbReference>
<dbReference type="InterPro" id="IPR012334">
    <property type="entry name" value="Pectin_lyas_fold"/>
</dbReference>
<dbReference type="GO" id="GO:0016829">
    <property type="term" value="F:lyase activity"/>
    <property type="evidence" value="ECO:0007669"/>
    <property type="project" value="UniProtKB-KW"/>
</dbReference>
<evidence type="ECO:0000256" key="1">
    <source>
        <dbReference type="ARBA" id="ARBA00022723"/>
    </source>
</evidence>
<keyword evidence="1" id="KW-0479">Metal-binding</keyword>
<evidence type="ECO:0000313" key="4">
    <source>
        <dbReference type="EMBL" id="UYQ94872.1"/>
    </source>
</evidence>
<evidence type="ECO:0000256" key="2">
    <source>
        <dbReference type="ARBA" id="ARBA00023180"/>
    </source>
</evidence>
<evidence type="ECO:0000256" key="3">
    <source>
        <dbReference type="SAM" id="SignalP"/>
    </source>
</evidence>
<feature type="signal peptide" evidence="3">
    <location>
        <begin position="1"/>
        <end position="21"/>
    </location>
</feature>
<dbReference type="InterPro" id="IPR052063">
    <property type="entry name" value="Polysaccharide_Lyase_1"/>
</dbReference>
<dbReference type="SUPFAM" id="SSF51126">
    <property type="entry name" value="Pectin lyase-like"/>
    <property type="match status" value="1"/>
</dbReference>
<accession>A0ABY6J5H4</accession>
<protein>
    <submittedName>
        <fullName evidence="4">Pectate lyase</fullName>
    </submittedName>
</protein>